<dbReference type="AlphaFoldDB" id="A0A7N0V9E5"/>
<accession>A0A7N0V9E5</accession>
<dbReference type="EnsemblPlants" id="Kaladp0442s0022.1.v1.1">
    <property type="protein sequence ID" value="Kaladp0442s0022.1.v1.1"/>
    <property type="gene ID" value="Kaladp0442s0022.v1.1"/>
</dbReference>
<evidence type="ECO:0000256" key="1">
    <source>
        <dbReference type="SAM" id="Phobius"/>
    </source>
</evidence>
<keyword evidence="1" id="KW-0812">Transmembrane</keyword>
<dbReference type="Proteomes" id="UP000594263">
    <property type="component" value="Unplaced"/>
</dbReference>
<organism evidence="2 3">
    <name type="scientific">Kalanchoe fedtschenkoi</name>
    <name type="common">Lavender scallops</name>
    <name type="synonym">South American air plant</name>
    <dbReference type="NCBI Taxonomy" id="63787"/>
    <lineage>
        <taxon>Eukaryota</taxon>
        <taxon>Viridiplantae</taxon>
        <taxon>Streptophyta</taxon>
        <taxon>Embryophyta</taxon>
        <taxon>Tracheophyta</taxon>
        <taxon>Spermatophyta</taxon>
        <taxon>Magnoliopsida</taxon>
        <taxon>eudicotyledons</taxon>
        <taxon>Gunneridae</taxon>
        <taxon>Pentapetalae</taxon>
        <taxon>Saxifragales</taxon>
        <taxon>Crassulaceae</taxon>
        <taxon>Kalanchoe</taxon>
    </lineage>
</organism>
<evidence type="ECO:0000313" key="3">
    <source>
        <dbReference type="Proteomes" id="UP000594263"/>
    </source>
</evidence>
<dbReference type="Gramene" id="Kaladp0442s0022.1.v1.1">
    <property type="protein sequence ID" value="Kaladp0442s0022.1.v1.1"/>
    <property type="gene ID" value="Kaladp0442s0022.v1.1"/>
</dbReference>
<evidence type="ECO:0000313" key="2">
    <source>
        <dbReference type="EnsemblPlants" id="Kaladp0442s0022.1.v1.1"/>
    </source>
</evidence>
<proteinExistence type="predicted"/>
<name>A0A7N0V9E5_KALFE</name>
<keyword evidence="3" id="KW-1185">Reference proteome</keyword>
<reference evidence="2" key="1">
    <citation type="submission" date="2021-01" db="UniProtKB">
        <authorList>
            <consortium name="EnsemblPlants"/>
        </authorList>
    </citation>
    <scope>IDENTIFICATION</scope>
</reference>
<sequence length="140" mass="15818">MTLFFSSTGYNLNRPMLLKLKPAKYPHMRSHSFRDEFQEGKGANKVDANLHVLKQRMDELRVREVSNTHQCAAGWAYKSHNYTNSGSKGKRNNMALLNVSDFTELLSRTGVIFVLVFFSGSLGICLASLLTLSCSYLQHL</sequence>
<dbReference type="PANTHER" id="PTHR38225:SF3">
    <property type="entry name" value="RX N-TERMINAL DOMAIN-CONTAINING PROTEIN"/>
    <property type="match status" value="1"/>
</dbReference>
<protein>
    <submittedName>
        <fullName evidence="2">Uncharacterized protein</fullName>
    </submittedName>
</protein>
<keyword evidence="1" id="KW-1133">Transmembrane helix</keyword>
<dbReference type="PANTHER" id="PTHR38225">
    <property type="entry name" value="PROTEIN, PUTATIVE-RELATED"/>
    <property type="match status" value="1"/>
</dbReference>
<feature type="transmembrane region" description="Helical" evidence="1">
    <location>
        <begin position="111"/>
        <end position="137"/>
    </location>
</feature>
<keyword evidence="1" id="KW-0472">Membrane</keyword>